<comment type="caution">
    <text evidence="2">The sequence shown here is derived from an EMBL/GenBank/DDBJ whole genome shotgun (WGS) entry which is preliminary data.</text>
</comment>
<feature type="transmembrane region" description="Helical" evidence="1">
    <location>
        <begin position="33"/>
        <end position="54"/>
    </location>
</feature>
<organism evidence="2 3">
    <name type="scientific">Endocarpon pusillum</name>
    <dbReference type="NCBI Taxonomy" id="364733"/>
    <lineage>
        <taxon>Eukaryota</taxon>
        <taxon>Fungi</taxon>
        <taxon>Dikarya</taxon>
        <taxon>Ascomycota</taxon>
        <taxon>Pezizomycotina</taxon>
        <taxon>Eurotiomycetes</taxon>
        <taxon>Chaetothyriomycetidae</taxon>
        <taxon>Verrucariales</taxon>
        <taxon>Verrucariaceae</taxon>
        <taxon>Endocarpon</taxon>
    </lineage>
</organism>
<evidence type="ECO:0000313" key="3">
    <source>
        <dbReference type="Proteomes" id="UP000606974"/>
    </source>
</evidence>
<proteinExistence type="predicted"/>
<keyword evidence="1" id="KW-0472">Membrane</keyword>
<sequence>MAQPPPEVAAYQLSHLYEDDSQKLGAFYIGDDFAFLIGATIAQGTFIVLMIYAFRAGLGKHWLALTEDQKLLFAKESGAAASRLAAAPG</sequence>
<reference evidence="2" key="1">
    <citation type="submission" date="2020-02" db="EMBL/GenBank/DDBJ databases">
        <authorList>
            <person name="Palmer J.M."/>
        </authorList>
    </citation>
    <scope>NUCLEOTIDE SEQUENCE</scope>
    <source>
        <strain evidence="2">EPUS1.4</strain>
        <tissue evidence="2">Thallus</tissue>
    </source>
</reference>
<evidence type="ECO:0000256" key="1">
    <source>
        <dbReference type="SAM" id="Phobius"/>
    </source>
</evidence>
<dbReference type="OrthoDB" id="5412969at2759"/>
<dbReference type="AlphaFoldDB" id="A0A8H7ATK8"/>
<keyword evidence="1" id="KW-0812">Transmembrane</keyword>
<keyword evidence="1" id="KW-1133">Transmembrane helix</keyword>
<name>A0A8H7ATK8_9EURO</name>
<dbReference type="Proteomes" id="UP000606974">
    <property type="component" value="Unassembled WGS sequence"/>
</dbReference>
<dbReference type="EMBL" id="JAACFV010000025">
    <property type="protein sequence ID" value="KAF7510905.1"/>
    <property type="molecule type" value="Genomic_DNA"/>
</dbReference>
<evidence type="ECO:0000313" key="2">
    <source>
        <dbReference type="EMBL" id="KAF7510905.1"/>
    </source>
</evidence>
<keyword evidence="3" id="KW-1185">Reference proteome</keyword>
<gene>
    <name evidence="2" type="ORF">GJ744_005735</name>
</gene>
<protein>
    <submittedName>
        <fullName evidence="2">Uncharacterized protein</fullName>
    </submittedName>
</protein>
<accession>A0A8H7ATK8</accession>